<organism evidence="1 2">
    <name type="scientific">Paenibacillus favisporus</name>
    <dbReference type="NCBI Taxonomy" id="221028"/>
    <lineage>
        <taxon>Bacteria</taxon>
        <taxon>Bacillati</taxon>
        <taxon>Bacillota</taxon>
        <taxon>Bacilli</taxon>
        <taxon>Bacillales</taxon>
        <taxon>Paenibacillaceae</taxon>
        <taxon>Paenibacillus</taxon>
    </lineage>
</organism>
<gene>
    <name evidence="1" type="ORF">ABID47_005452</name>
</gene>
<proteinExistence type="predicted"/>
<comment type="caution">
    <text evidence="1">The sequence shown here is derived from an EMBL/GenBank/DDBJ whole genome shotgun (WGS) entry which is preliminary data.</text>
</comment>
<protein>
    <submittedName>
        <fullName evidence="1">Uncharacterized protein</fullName>
    </submittedName>
</protein>
<sequence>MTGRDVPNAAADEKADNIQAILSNHAPKVPTCSEVGSKA</sequence>
<keyword evidence="2" id="KW-1185">Reference proteome</keyword>
<accession>A0ABV2FAM1</accession>
<evidence type="ECO:0000313" key="2">
    <source>
        <dbReference type="Proteomes" id="UP001549098"/>
    </source>
</evidence>
<reference evidence="1 2" key="1">
    <citation type="submission" date="2024-06" db="EMBL/GenBank/DDBJ databases">
        <title>Genomic Encyclopedia of Type Strains, Phase IV (KMG-IV): sequencing the most valuable type-strain genomes for metagenomic binning, comparative biology and taxonomic classification.</title>
        <authorList>
            <person name="Goeker M."/>
        </authorList>
    </citation>
    <scope>NUCLEOTIDE SEQUENCE [LARGE SCALE GENOMIC DNA]</scope>
    <source>
        <strain evidence="1 2">DSM 17253</strain>
    </source>
</reference>
<evidence type="ECO:0000313" key="1">
    <source>
        <dbReference type="EMBL" id="MET3548820.1"/>
    </source>
</evidence>
<name>A0ABV2FAM1_9BACL</name>
<dbReference type="EMBL" id="JBEPLV010000007">
    <property type="protein sequence ID" value="MET3548820.1"/>
    <property type="molecule type" value="Genomic_DNA"/>
</dbReference>
<dbReference type="Proteomes" id="UP001549098">
    <property type="component" value="Unassembled WGS sequence"/>
</dbReference>